<dbReference type="EMBL" id="CP144748">
    <property type="protein sequence ID" value="WVZ71511.1"/>
    <property type="molecule type" value="Genomic_DNA"/>
</dbReference>
<dbReference type="InterPro" id="IPR025452">
    <property type="entry name" value="DUF4218"/>
</dbReference>
<sequence>MPPPPGRRQIRTGWTSTTTPANPARIGRQIQIARVFYNIDSPPHHPAHLHLPLLHLHQPLPRASPPPTVRRHPRMNRSWLNGTLFSREYINGVREFMSLVQRKFGEDEDILCPCSRCLNQKCFHQAIVEKHILVNGMESTYIRWIHHGENSEVHVFERPVDVHDHVDPSIHGSGVIEDDNNGDDRFDRMLQDLCTAEEQDKEDAENEDGNNTDDDNESFYRIVMEEAKRHLYPGCTKFSRLSFVIKLLHMKSLYRISNSAFTAILKLLAEAFPEGNILPKSYNAAKSLLKELGLGYESIHVCFNNCVLFRKKYAKLDNCPVCGLSRWKDAERKKIPQKVLRYFPLVPRLKRMFVTFEAAEAAQWHELKRKRSDKEMSHPADGEAWKDFDREYPDFAKDPRNLRLGLATDGFNPFSEQNTRYSMWPIFVVPYNLPPWACMEESNFMMALLIPGPKSPGKDFDIFLEPLVEDLLDLWKGVPAYDARSGKKFTLRAAVLWCIHDYPALSTLSGRTTKGYFACIHCDKHPLSYGLRNKIGYFGHFRYLPKGHRLRRNNEFAGLHESNDPPSEFSTEELLAELEKVKEVRPGKQQVCGKRKRSELDRGHVRIWTRMVSLWKLPYWKKLKLRHNLDVMHIEKNICESLIGTILNISGKTKDTVKARLDLKDLGIKKELQFREDGDSCEMPHARYTLSTEQKKAFCDFFQEVKFPDGFASNISRCLNSEGTKLQGLKTHDCHILLQRILPAAIRGFLDKDIYEAIAELGGFFRELCSRTLNKDVLSEMKKEIPIILVKLEKIFPPAFFDVMVHLAVHLPDDALLRGPVQYGWMYPIERRLYTLKRYVRNRARPEGSIAEAYIADECLTFCSRYMDDVETRFNREPRNKGFSDEEAYGVDVFGHGVNFTSAPELVYDENGIDQMVWYVLNNCSQVEKYVKMFRDELESKGVPNIERMLRQGFQIWFRNHIMRLRYTNQEDVDDDLFSLACGPDFRVKKYSSCIVNGVRFNTADRDKNRKTQNSGVLSQGTRNGQLIDFFGTLKEIIQLDYNCDERSVVLFKCDWFKLDGKRTELKDDGFFKSINVGSLWYKNDSLILATQARKVFYLPDTSLGKNWQVVQTFEHRHLYNVSETDAVQYNAPAYQEDECELEGQRKAVSGITYDTPLNREDEQGPIFEAAKIAQLIKEKNIEVLESDSDEEEDDTLLEYCSDDDGGAACEKGSKDNNRRTIDMAPGGIKPRTKRVFADQVTTRNTRSKKSIAQPDTSVPPSDIYEPPPSLSHLRQAGEVAGSIEGHRQTTNGPAQVDNTRMANESDAIAPHNNGHNQIGIPNGHNQNDIEDDGLDQFGDNMTNQGEGITQPDGENRMGNKGVNVRRERGLNMGHGLQRMNRARRGKLPVVITEGRIRPVTPILAAKFATECNIAVRNHVPVLKSWKEYDNHPGIFELFKGKLSAKFDINTDDAAVKNACLEMMKKALRQQRYRLKKQYFDPFPLHLVRKTSPIKSTSDDQWNDLVEHWKGPKKMLTCEHNKDNRGRVKFHQTTGSRSYMVHVENLGDKYIDQEPDALDLFKECHYSKKKQGYTSTVQLAITQMENKRSTPREGEQPVSMTQVVSDVLAENTKKNRFLQNVGIQNAQPRSSEQNVEAQLEAERTANAELRSLVNIQREQMDVLSKQLKEAELIRTREQEEMKKKQDAMDAKLELMLSQIQRS</sequence>
<dbReference type="Pfam" id="PF13960">
    <property type="entry name" value="DUF4218"/>
    <property type="match status" value="1"/>
</dbReference>
<evidence type="ECO:0000256" key="2">
    <source>
        <dbReference type="SAM" id="MobiDB-lite"/>
    </source>
</evidence>
<feature type="region of interest" description="Disordered" evidence="2">
    <location>
        <begin position="1"/>
        <end position="22"/>
    </location>
</feature>
<feature type="domain" description="DUF4218" evidence="4">
    <location>
        <begin position="768"/>
        <end position="880"/>
    </location>
</feature>
<proteinExistence type="predicted"/>
<evidence type="ECO:0008006" key="8">
    <source>
        <dbReference type="Google" id="ProtNLM"/>
    </source>
</evidence>
<dbReference type="PANTHER" id="PTHR48258">
    <property type="entry name" value="DUF4218 DOMAIN-CONTAINING PROTEIN-RELATED"/>
    <property type="match status" value="1"/>
</dbReference>
<gene>
    <name evidence="6" type="ORF">U9M48_020091</name>
</gene>
<feature type="domain" description="DUF4216" evidence="3">
    <location>
        <begin position="1038"/>
        <end position="1111"/>
    </location>
</feature>
<dbReference type="Pfam" id="PF13952">
    <property type="entry name" value="DUF4216"/>
    <property type="match status" value="1"/>
</dbReference>
<dbReference type="Pfam" id="PF03004">
    <property type="entry name" value="Transposase_24"/>
    <property type="match status" value="1"/>
</dbReference>
<evidence type="ECO:0000259" key="4">
    <source>
        <dbReference type="Pfam" id="PF13960"/>
    </source>
</evidence>
<dbReference type="InterPro" id="IPR025312">
    <property type="entry name" value="DUF4216"/>
</dbReference>
<feature type="compositionally biased region" description="Basic and acidic residues" evidence="2">
    <location>
        <begin position="1212"/>
        <end position="1222"/>
    </location>
</feature>
<organism evidence="6 7">
    <name type="scientific">Paspalum notatum var. saurae</name>
    <dbReference type="NCBI Taxonomy" id="547442"/>
    <lineage>
        <taxon>Eukaryota</taxon>
        <taxon>Viridiplantae</taxon>
        <taxon>Streptophyta</taxon>
        <taxon>Embryophyta</taxon>
        <taxon>Tracheophyta</taxon>
        <taxon>Spermatophyta</taxon>
        <taxon>Magnoliopsida</taxon>
        <taxon>Liliopsida</taxon>
        <taxon>Poales</taxon>
        <taxon>Poaceae</taxon>
        <taxon>PACMAD clade</taxon>
        <taxon>Panicoideae</taxon>
        <taxon>Andropogonodae</taxon>
        <taxon>Paspaleae</taxon>
        <taxon>Paspalinae</taxon>
        <taxon>Paspalum</taxon>
    </lineage>
</organism>
<feature type="region of interest" description="Disordered" evidence="2">
    <location>
        <begin position="1307"/>
        <end position="1361"/>
    </location>
</feature>
<dbReference type="InterPro" id="IPR029480">
    <property type="entry name" value="Transpos_assoc"/>
</dbReference>
<feature type="coiled-coil region" evidence="1">
    <location>
        <begin position="1653"/>
        <end position="1687"/>
    </location>
</feature>
<dbReference type="Pfam" id="PF13963">
    <property type="entry name" value="Transpos_assoc"/>
    <property type="match status" value="1"/>
</dbReference>
<feature type="region of interest" description="Disordered" evidence="2">
    <location>
        <begin position="197"/>
        <end position="216"/>
    </location>
</feature>
<feature type="domain" description="Transposase-associated" evidence="5">
    <location>
        <begin position="77"/>
        <end position="149"/>
    </location>
</feature>
<evidence type="ECO:0000313" key="7">
    <source>
        <dbReference type="Proteomes" id="UP001341281"/>
    </source>
</evidence>
<reference evidence="6 7" key="1">
    <citation type="submission" date="2024-02" db="EMBL/GenBank/DDBJ databases">
        <title>High-quality chromosome-scale genome assembly of Pensacola bahiagrass (Paspalum notatum Flugge var. saurae).</title>
        <authorList>
            <person name="Vega J.M."/>
            <person name="Podio M."/>
            <person name="Orjuela J."/>
            <person name="Siena L.A."/>
            <person name="Pessino S.C."/>
            <person name="Combes M.C."/>
            <person name="Mariac C."/>
            <person name="Albertini E."/>
            <person name="Pupilli F."/>
            <person name="Ortiz J.P.A."/>
            <person name="Leblanc O."/>
        </authorList>
    </citation>
    <scope>NUCLEOTIDE SEQUENCE [LARGE SCALE GENOMIC DNA]</scope>
    <source>
        <strain evidence="6">R1</strain>
        <tissue evidence="6">Leaf</tissue>
    </source>
</reference>
<protein>
    <recommendedName>
        <fullName evidence="8">Transposase</fullName>
    </recommendedName>
</protein>
<evidence type="ECO:0000259" key="3">
    <source>
        <dbReference type="Pfam" id="PF13952"/>
    </source>
</evidence>
<dbReference type="Pfam" id="PF02992">
    <property type="entry name" value="Transposase_21"/>
    <property type="match status" value="1"/>
</dbReference>
<dbReference type="InterPro" id="IPR004242">
    <property type="entry name" value="Transposase_21"/>
</dbReference>
<evidence type="ECO:0000313" key="6">
    <source>
        <dbReference type="EMBL" id="WVZ71511.1"/>
    </source>
</evidence>
<evidence type="ECO:0000259" key="5">
    <source>
        <dbReference type="Pfam" id="PF13963"/>
    </source>
</evidence>
<dbReference type="InterPro" id="IPR004252">
    <property type="entry name" value="Probable_transposase_24"/>
</dbReference>
<feature type="compositionally biased region" description="Polar residues" evidence="2">
    <location>
        <begin position="12"/>
        <end position="21"/>
    </location>
</feature>
<evidence type="ECO:0000256" key="1">
    <source>
        <dbReference type="SAM" id="Coils"/>
    </source>
</evidence>
<feature type="region of interest" description="Disordered" evidence="2">
    <location>
        <begin position="1207"/>
        <end position="1272"/>
    </location>
</feature>
<keyword evidence="1" id="KW-0175">Coiled coil</keyword>
<keyword evidence="7" id="KW-1185">Reference proteome</keyword>
<dbReference type="Proteomes" id="UP001341281">
    <property type="component" value="Chromosome 04"/>
</dbReference>
<accession>A0AAQ3WS87</accession>
<dbReference type="PANTHER" id="PTHR48258:SF14">
    <property type="entry name" value="OS02G0583300 PROTEIN"/>
    <property type="match status" value="1"/>
</dbReference>
<name>A0AAQ3WS87_PASNO</name>